<name>A0ABS7SWZ0_9FIRM</name>
<evidence type="ECO:0000313" key="2">
    <source>
        <dbReference type="Proteomes" id="UP000734271"/>
    </source>
</evidence>
<dbReference type="Proteomes" id="UP000734271">
    <property type="component" value="Unassembled WGS sequence"/>
</dbReference>
<keyword evidence="2" id="KW-1185">Reference proteome</keyword>
<accession>A0ABS7SWZ0</accession>
<evidence type="ECO:0000313" key="1">
    <source>
        <dbReference type="EMBL" id="MBZ2386058.1"/>
    </source>
</evidence>
<dbReference type="RefSeq" id="WP_223417920.1">
    <property type="nucleotide sequence ID" value="NZ_JAIPME010000002.1"/>
</dbReference>
<gene>
    <name evidence="1" type="ORF">K8P03_01895</name>
</gene>
<sequence length="179" mass="20366">MKKIFNKKILILGILVLVFAGIFLAKSYANKNDGYEIDLGVKIKSDEEMARASHRQVAYWKVKEDGMGPWDIMRLAKDCDEMSLGEISKKLGSEPKYSEKSQLYFDDKAYDQMTSAMYEKDKGKIKEKIKIKNLDEGAYLIKETDQSFKESGAKGKLRTRIEYVGKESAPEGILDLGEE</sequence>
<dbReference type="EMBL" id="JAIPME010000002">
    <property type="protein sequence ID" value="MBZ2386058.1"/>
    <property type="molecule type" value="Genomic_DNA"/>
</dbReference>
<comment type="caution">
    <text evidence="1">The sequence shown here is derived from an EMBL/GenBank/DDBJ whole genome shotgun (WGS) entry which is preliminary data.</text>
</comment>
<protein>
    <submittedName>
        <fullName evidence="1">Uncharacterized protein</fullName>
    </submittedName>
</protein>
<organism evidence="1 2">
    <name type="scientific">Anaerococcus murdochii</name>
    <dbReference type="NCBI Taxonomy" id="411577"/>
    <lineage>
        <taxon>Bacteria</taxon>
        <taxon>Bacillati</taxon>
        <taxon>Bacillota</taxon>
        <taxon>Tissierellia</taxon>
        <taxon>Tissierellales</taxon>
        <taxon>Peptoniphilaceae</taxon>
        <taxon>Anaerococcus</taxon>
    </lineage>
</organism>
<proteinExistence type="predicted"/>
<reference evidence="1 2" key="1">
    <citation type="submission" date="2021-08" db="EMBL/GenBank/DDBJ databases">
        <title>FDA dAtabase for Regulatory Grade micrObial Sequences (FDA-ARGOS): Supporting development and validation of Infectious Disease Dx tests.</title>
        <authorList>
            <person name="Sproer C."/>
            <person name="Gronow S."/>
            <person name="Severitt S."/>
            <person name="Schroder I."/>
            <person name="Tallon L."/>
            <person name="Sadzewicz L."/>
            <person name="Zhao X."/>
            <person name="Boylan J."/>
            <person name="Ott S."/>
            <person name="Bowen H."/>
            <person name="Vavikolanu K."/>
            <person name="Hazen T."/>
            <person name="Aluvathingal J."/>
            <person name="Nadendla S."/>
            <person name="Lowell S."/>
            <person name="Myers T."/>
            <person name="Yan Y."/>
            <person name="Sichtig H."/>
        </authorList>
    </citation>
    <scope>NUCLEOTIDE SEQUENCE [LARGE SCALE GENOMIC DNA]</scope>
    <source>
        <strain evidence="1 2">FDAARGOS_1460</strain>
    </source>
</reference>